<protein>
    <submittedName>
        <fullName evidence="1">Uncharacterized protein</fullName>
    </submittedName>
</protein>
<name>A0ACB8URW2_9EURO</name>
<reference evidence="1" key="1">
    <citation type="journal article" date="2022" name="bioRxiv">
        <title>Population genetic analysis of Ophidiomyces ophidiicola, the causative agent of snake fungal disease, indicates recent introductions to the USA.</title>
        <authorList>
            <person name="Ladner J.T."/>
            <person name="Palmer J.M."/>
            <person name="Ettinger C.L."/>
            <person name="Stajich J.E."/>
            <person name="Farrell T.M."/>
            <person name="Glorioso B.M."/>
            <person name="Lawson B."/>
            <person name="Price S.J."/>
            <person name="Stengle A.G."/>
            <person name="Grear D.A."/>
            <person name="Lorch J.M."/>
        </authorList>
    </citation>
    <scope>NUCLEOTIDE SEQUENCE</scope>
    <source>
        <strain evidence="1">NWHC 24266-5</strain>
    </source>
</reference>
<sequence length="170" mass="18863">MAPNVITQKVHPCLWFDTQALEAATFYTTIFSQAPNSSSDAATTTSSSSSRILSSSKQFVTFSLAGQEYSALNGGTYYKLSPALSLFISCDDQAEIDYFWENLLKDGGRELQCGWLTDRFGVSWQVVPKVLMEMIANEDKEKAERARNAMLKSQKFEIAALQAAFEGQTQ</sequence>
<accession>A0ACB8URW2</accession>
<evidence type="ECO:0000313" key="1">
    <source>
        <dbReference type="EMBL" id="KAI2383844.1"/>
    </source>
</evidence>
<organism evidence="1">
    <name type="scientific">Ophidiomyces ophidiicola</name>
    <dbReference type="NCBI Taxonomy" id="1387563"/>
    <lineage>
        <taxon>Eukaryota</taxon>
        <taxon>Fungi</taxon>
        <taxon>Dikarya</taxon>
        <taxon>Ascomycota</taxon>
        <taxon>Pezizomycotina</taxon>
        <taxon>Eurotiomycetes</taxon>
        <taxon>Eurotiomycetidae</taxon>
        <taxon>Onygenales</taxon>
        <taxon>Onygenaceae</taxon>
        <taxon>Ophidiomyces</taxon>
    </lineage>
</organism>
<comment type="caution">
    <text evidence="1">The sequence shown here is derived from an EMBL/GenBank/DDBJ whole genome shotgun (WGS) entry which is preliminary data.</text>
</comment>
<dbReference type="EMBL" id="JALBCA010000083">
    <property type="protein sequence ID" value="KAI2383844.1"/>
    <property type="molecule type" value="Genomic_DNA"/>
</dbReference>
<proteinExistence type="predicted"/>
<gene>
    <name evidence="1" type="ORF">LOY88_005034</name>
</gene>